<dbReference type="InterPro" id="IPR036250">
    <property type="entry name" value="AcylCo_DH-like_C"/>
</dbReference>
<evidence type="ECO:0000256" key="3">
    <source>
        <dbReference type="ARBA" id="ARBA00022630"/>
    </source>
</evidence>
<feature type="domain" description="Acyl-CoA dehydrogenase/oxidase N-terminal" evidence="8">
    <location>
        <begin position="26"/>
        <end position="124"/>
    </location>
</feature>
<keyword evidence="5" id="KW-0560">Oxidoreductase</keyword>
<proteinExistence type="inferred from homology"/>
<comment type="cofactor">
    <cofactor evidence="1 5">
        <name>FAD</name>
        <dbReference type="ChEBI" id="CHEBI:57692"/>
    </cofactor>
</comment>
<accession>A0ABY4FIR1</accession>
<dbReference type="Pfam" id="PF02770">
    <property type="entry name" value="Acyl-CoA_dh_M"/>
    <property type="match status" value="1"/>
</dbReference>
<keyword evidence="10" id="KW-1185">Reference proteome</keyword>
<dbReference type="InterPro" id="IPR006091">
    <property type="entry name" value="Acyl-CoA_Oxase/DH_mid-dom"/>
</dbReference>
<dbReference type="Gene3D" id="1.10.540.10">
    <property type="entry name" value="Acyl-CoA dehydrogenase/oxidase, N-terminal domain"/>
    <property type="match status" value="1"/>
</dbReference>
<comment type="similarity">
    <text evidence="2 5">Belongs to the acyl-CoA dehydrogenase family.</text>
</comment>
<feature type="domain" description="Acyl-CoA dehydrogenase/oxidase C-terminal" evidence="6">
    <location>
        <begin position="242"/>
        <end position="381"/>
    </location>
</feature>
<dbReference type="InterPro" id="IPR013786">
    <property type="entry name" value="AcylCoA_DH/ox_N"/>
</dbReference>
<dbReference type="RefSeq" id="WP_244726765.1">
    <property type="nucleotide sequence ID" value="NZ_CP095045.1"/>
</dbReference>
<protein>
    <submittedName>
        <fullName evidence="9">Acyl-CoA dehydrogenase family protein</fullName>
    </submittedName>
</protein>
<dbReference type="SUPFAM" id="SSF56645">
    <property type="entry name" value="Acyl-CoA dehydrogenase NM domain-like"/>
    <property type="match status" value="1"/>
</dbReference>
<dbReference type="Pfam" id="PF00441">
    <property type="entry name" value="Acyl-CoA_dh_1"/>
    <property type="match status" value="1"/>
</dbReference>
<name>A0ABY4FIR1_9MICO</name>
<feature type="domain" description="Acyl-CoA oxidase/dehydrogenase middle" evidence="7">
    <location>
        <begin position="133"/>
        <end position="225"/>
    </location>
</feature>
<evidence type="ECO:0000259" key="7">
    <source>
        <dbReference type="Pfam" id="PF02770"/>
    </source>
</evidence>
<dbReference type="InterPro" id="IPR046373">
    <property type="entry name" value="Acyl-CoA_Oxase/DH_mid-dom_sf"/>
</dbReference>
<dbReference type="EMBL" id="CP095045">
    <property type="protein sequence ID" value="UOQ56445.1"/>
    <property type="molecule type" value="Genomic_DNA"/>
</dbReference>
<evidence type="ECO:0000259" key="8">
    <source>
        <dbReference type="Pfam" id="PF02771"/>
    </source>
</evidence>
<dbReference type="InterPro" id="IPR009075">
    <property type="entry name" value="AcylCo_DH/oxidase_C"/>
</dbReference>
<dbReference type="SUPFAM" id="SSF47203">
    <property type="entry name" value="Acyl-CoA dehydrogenase C-terminal domain-like"/>
    <property type="match status" value="1"/>
</dbReference>
<dbReference type="Proteomes" id="UP000831786">
    <property type="component" value="Chromosome"/>
</dbReference>
<dbReference type="Gene3D" id="1.20.140.10">
    <property type="entry name" value="Butyryl-CoA Dehydrogenase, subunit A, domain 3"/>
    <property type="match status" value="1"/>
</dbReference>
<evidence type="ECO:0000256" key="1">
    <source>
        <dbReference type="ARBA" id="ARBA00001974"/>
    </source>
</evidence>
<evidence type="ECO:0000313" key="10">
    <source>
        <dbReference type="Proteomes" id="UP000831786"/>
    </source>
</evidence>
<evidence type="ECO:0000259" key="6">
    <source>
        <dbReference type="Pfam" id="PF00441"/>
    </source>
</evidence>
<evidence type="ECO:0000256" key="4">
    <source>
        <dbReference type="ARBA" id="ARBA00022827"/>
    </source>
</evidence>
<dbReference type="InterPro" id="IPR037069">
    <property type="entry name" value="AcylCoA_DH/ox_N_sf"/>
</dbReference>
<keyword evidence="3 5" id="KW-0285">Flavoprotein</keyword>
<sequence length="391" mass="42998">MGLYPQCDVYDYASELTPAERSAILRLRAFLDAEVAPIVDDHWERGLFPEHLIERIAGLRLLDPEELRRAGEAVRPLFEGFRLFEIARVDASMATYFSGQATMITSAILHGASDEQRAGLMRQVVEYRLRGVFAITEPEHGSDVARGLESTAVRDGDEWVLNGAKRWIGSAAYATHVCVVAKEESSGAMRAFLVPRDSAGFEISRIPQKASLRIVNNADIVMRDVRVPDSLRLHGVDTFADVARMLRHMRASVVWLAAGLQAGAYEAALRYIATREQFGRPLARFQLVQGKVARMLDNVTAGLGYASRVARMHEEGKYADEHSALAKYAVSRMMRETVAIARELCGGNGIVLGTGVMRHFCDAEAVYTYEGTDEISGLVATRAATGTGAFV</sequence>
<organism evidence="9 10">
    <name type="scientific">Leucobacter allii</name>
    <dbReference type="NCBI Taxonomy" id="2932247"/>
    <lineage>
        <taxon>Bacteria</taxon>
        <taxon>Bacillati</taxon>
        <taxon>Actinomycetota</taxon>
        <taxon>Actinomycetes</taxon>
        <taxon>Micrococcales</taxon>
        <taxon>Microbacteriaceae</taxon>
        <taxon>Leucobacter</taxon>
    </lineage>
</organism>
<evidence type="ECO:0000313" key="9">
    <source>
        <dbReference type="EMBL" id="UOQ56445.1"/>
    </source>
</evidence>
<dbReference type="Gene3D" id="2.40.110.10">
    <property type="entry name" value="Butyryl-CoA Dehydrogenase, subunit A, domain 2"/>
    <property type="match status" value="1"/>
</dbReference>
<keyword evidence="4 5" id="KW-0274">FAD</keyword>
<evidence type="ECO:0000256" key="2">
    <source>
        <dbReference type="ARBA" id="ARBA00009347"/>
    </source>
</evidence>
<reference evidence="9 10" key="1">
    <citation type="submission" date="2022-04" db="EMBL/GenBank/DDBJ databases">
        <title>Leucobacter sp. isolated from rhizosphere of garlic.</title>
        <authorList>
            <person name="Won M."/>
            <person name="Lee C.-M."/>
            <person name="Woen H.-Y."/>
            <person name="Kwon S.-W."/>
        </authorList>
    </citation>
    <scope>NUCLEOTIDE SEQUENCE [LARGE SCALE GENOMIC DNA]</scope>
    <source>
        <strain evidence="9 10">H21R-40</strain>
    </source>
</reference>
<dbReference type="PANTHER" id="PTHR43188">
    <property type="entry name" value="ACYL-COENZYME A OXIDASE"/>
    <property type="match status" value="1"/>
</dbReference>
<dbReference type="InterPro" id="IPR045008">
    <property type="entry name" value="ACX4-like"/>
</dbReference>
<dbReference type="InterPro" id="IPR009100">
    <property type="entry name" value="AcylCoA_DH/oxidase_NM_dom_sf"/>
</dbReference>
<gene>
    <name evidence="9" type="ORF">MUN78_12265</name>
</gene>
<dbReference type="Pfam" id="PF02771">
    <property type="entry name" value="Acyl-CoA_dh_N"/>
    <property type="match status" value="1"/>
</dbReference>
<evidence type="ECO:0000256" key="5">
    <source>
        <dbReference type="RuleBase" id="RU362125"/>
    </source>
</evidence>
<dbReference type="PANTHER" id="PTHR43188:SF1">
    <property type="entry name" value="ACYL-COA DEHYDROGENASE"/>
    <property type="match status" value="1"/>
</dbReference>